<proteinExistence type="predicted"/>
<dbReference type="InterPro" id="IPR000620">
    <property type="entry name" value="EamA_dom"/>
</dbReference>
<feature type="transmembrane region" description="Helical" evidence="5">
    <location>
        <begin position="7"/>
        <end position="27"/>
    </location>
</feature>
<dbReference type="RefSeq" id="WP_090751439.1">
    <property type="nucleotide sequence ID" value="NZ_FNGE01000001.1"/>
</dbReference>
<dbReference type="InterPro" id="IPR037185">
    <property type="entry name" value="EmrE-like"/>
</dbReference>
<feature type="transmembrane region" description="Helical" evidence="5">
    <location>
        <begin position="266"/>
        <end position="287"/>
    </location>
</feature>
<feature type="transmembrane region" description="Helical" evidence="5">
    <location>
        <begin position="241"/>
        <end position="260"/>
    </location>
</feature>
<feature type="transmembrane region" description="Helical" evidence="5">
    <location>
        <begin position="139"/>
        <end position="159"/>
    </location>
</feature>
<keyword evidence="2 5" id="KW-0812">Transmembrane</keyword>
<feature type="domain" description="EamA" evidence="6">
    <location>
        <begin position="8"/>
        <end position="130"/>
    </location>
</feature>
<evidence type="ECO:0000313" key="7">
    <source>
        <dbReference type="EMBL" id="SDK45199.1"/>
    </source>
</evidence>
<feature type="transmembrane region" description="Helical" evidence="5">
    <location>
        <begin position="33"/>
        <end position="53"/>
    </location>
</feature>
<evidence type="ECO:0000256" key="2">
    <source>
        <dbReference type="ARBA" id="ARBA00022692"/>
    </source>
</evidence>
<evidence type="ECO:0000259" key="6">
    <source>
        <dbReference type="Pfam" id="PF00892"/>
    </source>
</evidence>
<name>A0A1G9C0E4_9RHOB</name>
<dbReference type="SUPFAM" id="SSF103481">
    <property type="entry name" value="Multidrug resistance efflux transporter EmrE"/>
    <property type="match status" value="2"/>
</dbReference>
<evidence type="ECO:0000313" key="8">
    <source>
        <dbReference type="Proteomes" id="UP000199555"/>
    </source>
</evidence>
<dbReference type="PANTHER" id="PTHR32322">
    <property type="entry name" value="INNER MEMBRANE TRANSPORTER"/>
    <property type="match status" value="1"/>
</dbReference>
<evidence type="ECO:0000256" key="1">
    <source>
        <dbReference type="ARBA" id="ARBA00004141"/>
    </source>
</evidence>
<feature type="transmembrane region" description="Helical" evidence="5">
    <location>
        <begin position="60"/>
        <end position="80"/>
    </location>
</feature>
<feature type="transmembrane region" description="Helical" evidence="5">
    <location>
        <begin position="171"/>
        <end position="190"/>
    </location>
</feature>
<evidence type="ECO:0000256" key="4">
    <source>
        <dbReference type="ARBA" id="ARBA00023136"/>
    </source>
</evidence>
<evidence type="ECO:0000256" key="3">
    <source>
        <dbReference type="ARBA" id="ARBA00022989"/>
    </source>
</evidence>
<dbReference type="STRING" id="525640.SAMN04487971_10144"/>
<dbReference type="GO" id="GO:0016020">
    <property type="term" value="C:membrane"/>
    <property type="evidence" value="ECO:0007669"/>
    <property type="project" value="UniProtKB-SubCell"/>
</dbReference>
<feature type="transmembrane region" description="Helical" evidence="5">
    <location>
        <begin position="86"/>
        <end position="109"/>
    </location>
</feature>
<keyword evidence="4 5" id="KW-0472">Membrane</keyword>
<keyword evidence="3 5" id="KW-1133">Transmembrane helix</keyword>
<dbReference type="Proteomes" id="UP000199555">
    <property type="component" value="Unassembled WGS sequence"/>
</dbReference>
<dbReference type="EMBL" id="FNGE01000001">
    <property type="protein sequence ID" value="SDK45199.1"/>
    <property type="molecule type" value="Genomic_DNA"/>
</dbReference>
<organism evidence="7 8">
    <name type="scientific">Paracoccus chinensis</name>
    <dbReference type="NCBI Taxonomy" id="525640"/>
    <lineage>
        <taxon>Bacteria</taxon>
        <taxon>Pseudomonadati</taxon>
        <taxon>Pseudomonadota</taxon>
        <taxon>Alphaproteobacteria</taxon>
        <taxon>Rhodobacterales</taxon>
        <taxon>Paracoccaceae</taxon>
        <taxon>Paracoccus</taxon>
    </lineage>
</organism>
<feature type="transmembrane region" description="Helical" evidence="5">
    <location>
        <begin position="116"/>
        <end position="133"/>
    </location>
</feature>
<dbReference type="OrthoDB" id="7158585at2"/>
<feature type="domain" description="EamA" evidence="6">
    <location>
        <begin position="142"/>
        <end position="283"/>
    </location>
</feature>
<comment type="subcellular location">
    <subcellularLocation>
        <location evidence="1">Membrane</location>
        <topology evidence="1">Multi-pass membrane protein</topology>
    </subcellularLocation>
</comment>
<accession>A0A1G9C0E4</accession>
<dbReference type="InterPro" id="IPR050638">
    <property type="entry name" value="AA-Vitamin_Transporters"/>
</dbReference>
<dbReference type="Pfam" id="PF00892">
    <property type="entry name" value="EamA"/>
    <property type="match status" value="2"/>
</dbReference>
<dbReference type="PANTHER" id="PTHR32322:SF9">
    <property type="entry name" value="AMINO-ACID METABOLITE EFFLUX PUMP-RELATED"/>
    <property type="match status" value="1"/>
</dbReference>
<feature type="transmembrane region" description="Helical" evidence="5">
    <location>
        <begin position="210"/>
        <end position="229"/>
    </location>
</feature>
<protein>
    <submittedName>
        <fullName evidence="7">O-acetylserine/cysteine efflux transporter</fullName>
    </submittedName>
</protein>
<reference evidence="8" key="1">
    <citation type="submission" date="2016-10" db="EMBL/GenBank/DDBJ databases">
        <authorList>
            <person name="Varghese N."/>
            <person name="Submissions S."/>
        </authorList>
    </citation>
    <scope>NUCLEOTIDE SEQUENCE [LARGE SCALE GENOMIC DNA]</scope>
    <source>
        <strain evidence="8">CGMCC 1.7655</strain>
    </source>
</reference>
<keyword evidence="8" id="KW-1185">Reference proteome</keyword>
<dbReference type="AlphaFoldDB" id="A0A1G9C0E4"/>
<sequence>MQGGDRGLVLLVPVLWGLNFPATALLLTHYPPVLAATLRFVLLAIPAMLFVPFPQVRLRWLIGGAMGVGVMQFAFLYIGMAVGMPAGLASLVLQASAPFTILLAAGFLGERLTPRRLAGIGLAVLGLAIIGATRAQSAALLPVLLTLMAAFGWAIGNICSRLAMPPKPLHMTMWMSIVPPIPLFALSLLMEGPQIVPALSGAFTAGAMPANLGLLYVVIFASFIGYGIWNTLISRYPASEVAPWSMLVPIVGVASSWALLGERPHPVELMAGALVIGGVILASRAAVRA</sequence>
<gene>
    <name evidence="7" type="ORF">SAMN04487971_10144</name>
</gene>
<evidence type="ECO:0000256" key="5">
    <source>
        <dbReference type="SAM" id="Phobius"/>
    </source>
</evidence>